<proteinExistence type="predicted"/>
<feature type="compositionally biased region" description="Basic and acidic residues" evidence="1">
    <location>
        <begin position="56"/>
        <end position="93"/>
    </location>
</feature>
<dbReference type="Proteomes" id="UP000265520">
    <property type="component" value="Unassembled WGS sequence"/>
</dbReference>
<feature type="region of interest" description="Disordered" evidence="1">
    <location>
        <begin position="1"/>
        <end position="126"/>
    </location>
</feature>
<keyword evidence="3" id="KW-1185">Reference proteome</keyword>
<comment type="caution">
    <text evidence="2">The sequence shown here is derived from an EMBL/GenBank/DDBJ whole genome shotgun (WGS) entry which is preliminary data.</text>
</comment>
<evidence type="ECO:0000256" key="1">
    <source>
        <dbReference type="SAM" id="MobiDB-lite"/>
    </source>
</evidence>
<accession>A0A392RLR8</accession>
<feature type="compositionally biased region" description="Basic and acidic residues" evidence="1">
    <location>
        <begin position="107"/>
        <end position="126"/>
    </location>
</feature>
<sequence length="126" mass="13896">MGRNAHRGSGGSKEDFRYSEKSENGRESRDKSRGSSEQVKSSRRKRDEVDIVSVKKGQDSVSEKGDLKSGKVSDAKRSESRERSESARSEPGESRVSGSDNKVVKSGSKEDRRSDSERGKSKGKLE</sequence>
<feature type="non-terminal residue" evidence="2">
    <location>
        <position position="126"/>
    </location>
</feature>
<reference evidence="2 3" key="1">
    <citation type="journal article" date="2018" name="Front. Plant Sci.">
        <title>Red Clover (Trifolium pratense) and Zigzag Clover (T. medium) - A Picture of Genomic Similarities and Differences.</title>
        <authorList>
            <person name="Dluhosova J."/>
            <person name="Istvanek J."/>
            <person name="Nedelnik J."/>
            <person name="Repkova J."/>
        </authorList>
    </citation>
    <scope>NUCLEOTIDE SEQUENCE [LARGE SCALE GENOMIC DNA]</scope>
    <source>
        <strain evidence="3">cv. 10/8</strain>
        <tissue evidence="2">Leaf</tissue>
    </source>
</reference>
<keyword evidence="2" id="KW-0489">Methyltransferase</keyword>
<keyword evidence="2" id="KW-0808">Transferase</keyword>
<organism evidence="2 3">
    <name type="scientific">Trifolium medium</name>
    <dbReference type="NCBI Taxonomy" id="97028"/>
    <lineage>
        <taxon>Eukaryota</taxon>
        <taxon>Viridiplantae</taxon>
        <taxon>Streptophyta</taxon>
        <taxon>Embryophyta</taxon>
        <taxon>Tracheophyta</taxon>
        <taxon>Spermatophyta</taxon>
        <taxon>Magnoliopsida</taxon>
        <taxon>eudicotyledons</taxon>
        <taxon>Gunneridae</taxon>
        <taxon>Pentapetalae</taxon>
        <taxon>rosids</taxon>
        <taxon>fabids</taxon>
        <taxon>Fabales</taxon>
        <taxon>Fabaceae</taxon>
        <taxon>Papilionoideae</taxon>
        <taxon>50 kb inversion clade</taxon>
        <taxon>NPAAA clade</taxon>
        <taxon>Hologalegina</taxon>
        <taxon>IRL clade</taxon>
        <taxon>Trifolieae</taxon>
        <taxon>Trifolium</taxon>
    </lineage>
</organism>
<protein>
    <submittedName>
        <fullName evidence="2">Methyltransferase-like protein 1-like</fullName>
    </submittedName>
</protein>
<feature type="compositionally biased region" description="Basic and acidic residues" evidence="1">
    <location>
        <begin position="12"/>
        <end position="34"/>
    </location>
</feature>
<name>A0A392RLR8_9FABA</name>
<dbReference type="AlphaFoldDB" id="A0A392RLR8"/>
<evidence type="ECO:0000313" key="2">
    <source>
        <dbReference type="EMBL" id="MCI37024.1"/>
    </source>
</evidence>
<dbReference type="GO" id="GO:0008168">
    <property type="term" value="F:methyltransferase activity"/>
    <property type="evidence" value="ECO:0007669"/>
    <property type="project" value="UniProtKB-KW"/>
</dbReference>
<evidence type="ECO:0000313" key="3">
    <source>
        <dbReference type="Proteomes" id="UP000265520"/>
    </source>
</evidence>
<dbReference type="GO" id="GO:0032259">
    <property type="term" value="P:methylation"/>
    <property type="evidence" value="ECO:0007669"/>
    <property type="project" value="UniProtKB-KW"/>
</dbReference>
<dbReference type="EMBL" id="LXQA010239975">
    <property type="protein sequence ID" value="MCI37024.1"/>
    <property type="molecule type" value="Genomic_DNA"/>
</dbReference>